<dbReference type="EMBL" id="BFAY01000005">
    <property type="protein sequence ID" value="GBF37439.1"/>
    <property type="molecule type" value="Genomic_DNA"/>
</dbReference>
<evidence type="ECO:0000256" key="1">
    <source>
        <dbReference type="ARBA" id="ARBA00006817"/>
    </source>
</evidence>
<protein>
    <recommendedName>
        <fullName evidence="2">Activator of Hsp90 ATPase homologue 1/2-like C-terminal domain-containing protein</fullName>
    </recommendedName>
</protein>
<dbReference type="Proteomes" id="UP000245076">
    <property type="component" value="Unassembled WGS sequence"/>
</dbReference>
<dbReference type="InterPro" id="IPR023393">
    <property type="entry name" value="START-like_dom_sf"/>
</dbReference>
<dbReference type="SUPFAM" id="SSF55961">
    <property type="entry name" value="Bet v1-like"/>
    <property type="match status" value="1"/>
</dbReference>
<comment type="similarity">
    <text evidence="1">Belongs to the AHA1 family.</text>
</comment>
<dbReference type="AlphaFoldDB" id="A0A2P2CYH0"/>
<reference evidence="3 4" key="1">
    <citation type="submission" date="2018-02" db="EMBL/GenBank/DDBJ databases">
        <title>Novel Leptospira species isolated from soil and water in Japan.</title>
        <authorList>
            <person name="Nakao R."/>
            <person name="Masuzawa T."/>
        </authorList>
    </citation>
    <scope>NUCLEOTIDE SEQUENCE [LARGE SCALE GENOMIC DNA]</scope>
    <source>
        <strain evidence="3 4">E8</strain>
    </source>
</reference>
<proteinExistence type="inferred from homology"/>
<evidence type="ECO:0000313" key="3">
    <source>
        <dbReference type="EMBL" id="GBF37439.1"/>
    </source>
</evidence>
<dbReference type="Pfam" id="PF08327">
    <property type="entry name" value="AHSA1"/>
    <property type="match status" value="1"/>
</dbReference>
<evidence type="ECO:0000313" key="4">
    <source>
        <dbReference type="Proteomes" id="UP000245076"/>
    </source>
</evidence>
<sequence length="184" mass="21228">MMKDLSVNKTYGTFTSDTEVRFERLLPGPIETVWEYLTDSEKRGTWLAKGDMELKVGGKVELNFLHSSLSDEKTYPDRFKAMENGISGVETVTAIDAPRLLSFTWHPDSEVSFELVERGEDVLLTLRHRKLTDENGKLMVSSGWHTHLDILVSKLYKESVPKFWQTFAQYETSYEEKLKTIVKK</sequence>
<dbReference type="InterPro" id="IPR013538">
    <property type="entry name" value="ASHA1/2-like_C"/>
</dbReference>
<keyword evidence="4" id="KW-1185">Reference proteome</keyword>
<comment type="caution">
    <text evidence="3">The sequence shown here is derived from an EMBL/GenBank/DDBJ whole genome shotgun (WGS) entry which is preliminary data.</text>
</comment>
<evidence type="ECO:0000259" key="2">
    <source>
        <dbReference type="Pfam" id="PF08327"/>
    </source>
</evidence>
<dbReference type="Gene3D" id="3.30.530.20">
    <property type="match status" value="1"/>
</dbReference>
<feature type="domain" description="Activator of Hsp90 ATPase homologue 1/2-like C-terminal" evidence="2">
    <location>
        <begin position="29"/>
        <end position="153"/>
    </location>
</feature>
<gene>
    <name evidence="3" type="ORF">LPTSP1_04210</name>
</gene>
<organism evidence="3 4">
    <name type="scientific">Leptospira johnsonii</name>
    <dbReference type="NCBI Taxonomy" id="1917820"/>
    <lineage>
        <taxon>Bacteria</taxon>
        <taxon>Pseudomonadati</taxon>
        <taxon>Spirochaetota</taxon>
        <taxon>Spirochaetia</taxon>
        <taxon>Leptospirales</taxon>
        <taxon>Leptospiraceae</taxon>
        <taxon>Leptospira</taxon>
    </lineage>
</organism>
<dbReference type="CDD" id="cd08899">
    <property type="entry name" value="SRPBCC_CalC_Aha1-like_6"/>
    <property type="match status" value="1"/>
</dbReference>
<name>A0A2P2CYH0_9LEPT</name>
<accession>A0A2P2CYH0</accession>